<dbReference type="KEGG" id="oac:Oscil6304_5126"/>
<dbReference type="InParanoid" id="K9TQE3"/>
<protein>
    <submittedName>
        <fullName evidence="1">Uncharacterized protein</fullName>
    </submittedName>
</protein>
<gene>
    <name evidence="1" type="ORF">Oscil6304_5126</name>
</gene>
<proteinExistence type="predicted"/>
<dbReference type="EMBL" id="CP003607">
    <property type="protein sequence ID" value="AFY84628.1"/>
    <property type="molecule type" value="Genomic_DNA"/>
</dbReference>
<sequence>MAVSAVGASGGVVLPAEKIGVKGASDEDECDRPLMLRLNPDDFTPKIGCLNWVSRVGCGYPVFEPAIALPLPYGNQSR</sequence>
<organism evidence="1 2">
    <name type="scientific">Oscillatoria acuminata PCC 6304</name>
    <dbReference type="NCBI Taxonomy" id="56110"/>
    <lineage>
        <taxon>Bacteria</taxon>
        <taxon>Bacillati</taxon>
        <taxon>Cyanobacteriota</taxon>
        <taxon>Cyanophyceae</taxon>
        <taxon>Oscillatoriophycideae</taxon>
        <taxon>Oscillatoriales</taxon>
        <taxon>Oscillatoriaceae</taxon>
        <taxon>Oscillatoria</taxon>
    </lineage>
</organism>
<dbReference type="STRING" id="56110.Oscil6304_5126"/>
<dbReference type="HOGENOM" id="CLU_2618601_0_0_3"/>
<dbReference type="Proteomes" id="UP000010367">
    <property type="component" value="Chromosome"/>
</dbReference>
<evidence type="ECO:0000313" key="1">
    <source>
        <dbReference type="EMBL" id="AFY84628.1"/>
    </source>
</evidence>
<name>K9TQE3_9CYAN</name>
<dbReference type="AlphaFoldDB" id="K9TQE3"/>
<accession>K9TQE3</accession>
<keyword evidence="2" id="KW-1185">Reference proteome</keyword>
<evidence type="ECO:0000313" key="2">
    <source>
        <dbReference type="Proteomes" id="UP000010367"/>
    </source>
</evidence>
<reference evidence="1 2" key="1">
    <citation type="submission" date="2012-06" db="EMBL/GenBank/DDBJ databases">
        <title>Finished chromosome of genome of Oscillatoria acuminata PCC 6304.</title>
        <authorList>
            <consortium name="US DOE Joint Genome Institute"/>
            <person name="Gugger M."/>
            <person name="Coursin T."/>
            <person name="Rippka R."/>
            <person name="Tandeau De Marsac N."/>
            <person name="Huntemann M."/>
            <person name="Wei C.-L."/>
            <person name="Han J."/>
            <person name="Detter J.C."/>
            <person name="Han C."/>
            <person name="Tapia R."/>
            <person name="Davenport K."/>
            <person name="Daligault H."/>
            <person name="Erkkila T."/>
            <person name="Gu W."/>
            <person name="Munk A.C.C."/>
            <person name="Teshima H."/>
            <person name="Xu Y."/>
            <person name="Chain P."/>
            <person name="Chen A."/>
            <person name="Krypides N."/>
            <person name="Mavromatis K."/>
            <person name="Markowitz V."/>
            <person name="Szeto E."/>
            <person name="Ivanova N."/>
            <person name="Mikhailova N."/>
            <person name="Ovchinnikova G."/>
            <person name="Pagani I."/>
            <person name="Pati A."/>
            <person name="Goodwin L."/>
            <person name="Peters L."/>
            <person name="Pitluck S."/>
            <person name="Woyke T."/>
            <person name="Kerfeld C."/>
        </authorList>
    </citation>
    <scope>NUCLEOTIDE SEQUENCE [LARGE SCALE GENOMIC DNA]</scope>
    <source>
        <strain evidence="1 2">PCC 6304</strain>
    </source>
</reference>